<protein>
    <submittedName>
        <fullName evidence="2">Uncharacterized protein</fullName>
    </submittedName>
</protein>
<proteinExistence type="predicted"/>
<dbReference type="OrthoDB" id="5578329at2759"/>
<feature type="region of interest" description="Disordered" evidence="1">
    <location>
        <begin position="93"/>
        <end position="120"/>
    </location>
</feature>
<evidence type="ECO:0000256" key="1">
    <source>
        <dbReference type="SAM" id="MobiDB-lite"/>
    </source>
</evidence>
<dbReference type="Pfam" id="PF05032">
    <property type="entry name" value="Spo12"/>
    <property type="match status" value="1"/>
</dbReference>
<evidence type="ECO:0000313" key="3">
    <source>
        <dbReference type="Proteomes" id="UP000800035"/>
    </source>
</evidence>
<gene>
    <name evidence="2" type="ORF">CC80DRAFT_430901</name>
</gene>
<organism evidence="2 3">
    <name type="scientific">Byssothecium circinans</name>
    <dbReference type="NCBI Taxonomy" id="147558"/>
    <lineage>
        <taxon>Eukaryota</taxon>
        <taxon>Fungi</taxon>
        <taxon>Dikarya</taxon>
        <taxon>Ascomycota</taxon>
        <taxon>Pezizomycotina</taxon>
        <taxon>Dothideomycetes</taxon>
        <taxon>Pleosporomycetidae</taxon>
        <taxon>Pleosporales</taxon>
        <taxon>Massarineae</taxon>
        <taxon>Massarinaceae</taxon>
        <taxon>Byssothecium</taxon>
    </lineage>
</organism>
<evidence type="ECO:0000313" key="2">
    <source>
        <dbReference type="EMBL" id="KAF1948714.1"/>
    </source>
</evidence>
<feature type="compositionally biased region" description="Polar residues" evidence="1">
    <location>
        <begin position="1"/>
        <end position="14"/>
    </location>
</feature>
<keyword evidence="3" id="KW-1185">Reference proteome</keyword>
<sequence>MSANVLSTRDTNAQVKPAASPEKGDKPKSMEYHRQVLQSRIDEKNRITQFVSPSDDIMSPATRKLSAHRGRNILKNSKPKTLFMRTSAKSYEAAKDATATPFGDIPKDKDETKVEKTEQS</sequence>
<accession>A0A6A5T977</accession>
<feature type="compositionally biased region" description="Basic and acidic residues" evidence="1">
    <location>
        <begin position="105"/>
        <end position="120"/>
    </location>
</feature>
<reference evidence="2" key="1">
    <citation type="journal article" date="2020" name="Stud. Mycol.">
        <title>101 Dothideomycetes genomes: a test case for predicting lifestyles and emergence of pathogens.</title>
        <authorList>
            <person name="Haridas S."/>
            <person name="Albert R."/>
            <person name="Binder M."/>
            <person name="Bloem J."/>
            <person name="Labutti K."/>
            <person name="Salamov A."/>
            <person name="Andreopoulos B."/>
            <person name="Baker S."/>
            <person name="Barry K."/>
            <person name="Bills G."/>
            <person name="Bluhm B."/>
            <person name="Cannon C."/>
            <person name="Castanera R."/>
            <person name="Culley D."/>
            <person name="Daum C."/>
            <person name="Ezra D."/>
            <person name="Gonzalez J."/>
            <person name="Henrissat B."/>
            <person name="Kuo A."/>
            <person name="Liang C."/>
            <person name="Lipzen A."/>
            <person name="Lutzoni F."/>
            <person name="Magnuson J."/>
            <person name="Mondo S."/>
            <person name="Nolan M."/>
            <person name="Ohm R."/>
            <person name="Pangilinan J."/>
            <person name="Park H.-J."/>
            <person name="Ramirez L."/>
            <person name="Alfaro M."/>
            <person name="Sun H."/>
            <person name="Tritt A."/>
            <person name="Yoshinaga Y."/>
            <person name="Zwiers L.-H."/>
            <person name="Turgeon B."/>
            <person name="Goodwin S."/>
            <person name="Spatafora J."/>
            <person name="Crous P."/>
            <person name="Grigoriev I."/>
        </authorList>
    </citation>
    <scope>NUCLEOTIDE SEQUENCE</scope>
    <source>
        <strain evidence="2">CBS 675.92</strain>
    </source>
</reference>
<name>A0A6A5T977_9PLEO</name>
<dbReference type="Proteomes" id="UP000800035">
    <property type="component" value="Unassembled WGS sequence"/>
</dbReference>
<feature type="region of interest" description="Disordered" evidence="1">
    <location>
        <begin position="1"/>
        <end position="30"/>
    </location>
</feature>
<dbReference type="AlphaFoldDB" id="A0A6A5T977"/>
<dbReference type="EMBL" id="ML977050">
    <property type="protein sequence ID" value="KAF1948714.1"/>
    <property type="molecule type" value="Genomic_DNA"/>
</dbReference>
<dbReference type="InterPro" id="IPR007727">
    <property type="entry name" value="Spo12"/>
</dbReference>